<accession>A0A510JG46</accession>
<dbReference type="KEGG" id="lhf:JCM16775_1007"/>
<organism evidence="1 2">
    <name type="scientific">Leptotrichia hofstadii</name>
    <dbReference type="NCBI Taxonomy" id="157688"/>
    <lineage>
        <taxon>Bacteria</taxon>
        <taxon>Fusobacteriati</taxon>
        <taxon>Fusobacteriota</taxon>
        <taxon>Fusobacteriia</taxon>
        <taxon>Fusobacteriales</taxon>
        <taxon>Leptotrichiaceae</taxon>
        <taxon>Leptotrichia</taxon>
    </lineage>
</organism>
<dbReference type="EMBL" id="AP019823">
    <property type="protein sequence ID" value="BBM38299.1"/>
    <property type="molecule type" value="Genomic_DNA"/>
</dbReference>
<sequence>MSLLILVLSLLLIIEILGIKVVQNRKYVALKVSNNDFVVSVNDREVMTNFTGK</sequence>
<keyword evidence="2" id="KW-1185">Reference proteome</keyword>
<gene>
    <name evidence="1" type="ORF">JCM16775_1007</name>
</gene>
<protein>
    <submittedName>
        <fullName evidence="1">Uncharacterized protein</fullName>
    </submittedName>
</protein>
<dbReference type="AlphaFoldDB" id="A0A510JG46"/>
<dbReference type="RefSeq" id="WP_026746556.1">
    <property type="nucleotide sequence ID" value="NZ_AP019823.1"/>
</dbReference>
<evidence type="ECO:0000313" key="2">
    <source>
        <dbReference type="Proteomes" id="UP000321892"/>
    </source>
</evidence>
<evidence type="ECO:0000313" key="1">
    <source>
        <dbReference type="EMBL" id="BBM38299.1"/>
    </source>
</evidence>
<name>A0A510JG46_9FUSO</name>
<reference evidence="1 2" key="1">
    <citation type="submission" date="2019-07" db="EMBL/GenBank/DDBJ databases">
        <title>Complete Genome Sequence of Leptotrichia hofstadii Strain JCM16775.</title>
        <authorList>
            <person name="Watanabe S."/>
            <person name="Cui L."/>
        </authorList>
    </citation>
    <scope>NUCLEOTIDE SEQUENCE [LARGE SCALE GENOMIC DNA]</scope>
    <source>
        <strain evidence="1 2">JCM16775</strain>
    </source>
</reference>
<proteinExistence type="predicted"/>
<dbReference type="Proteomes" id="UP000321892">
    <property type="component" value="Chromosome"/>
</dbReference>